<feature type="compositionally biased region" description="Polar residues" evidence="1">
    <location>
        <begin position="221"/>
        <end position="241"/>
    </location>
</feature>
<proteinExistence type="predicted"/>
<keyword evidence="3" id="KW-1185">Reference proteome</keyword>
<gene>
    <name evidence="2" type="ORF">FA13DRAFT_1707049</name>
</gene>
<feature type="compositionally biased region" description="Polar residues" evidence="1">
    <location>
        <begin position="170"/>
        <end position="184"/>
    </location>
</feature>
<comment type="caution">
    <text evidence="2">The sequence shown here is derived from an EMBL/GenBank/DDBJ whole genome shotgun (WGS) entry which is preliminary data.</text>
</comment>
<accession>A0A4Y7TLL2</accession>
<evidence type="ECO:0000313" key="2">
    <source>
        <dbReference type="EMBL" id="TEB34828.1"/>
    </source>
</evidence>
<feature type="compositionally biased region" description="Polar residues" evidence="1">
    <location>
        <begin position="261"/>
        <end position="270"/>
    </location>
</feature>
<feature type="region of interest" description="Disordered" evidence="1">
    <location>
        <begin position="168"/>
        <end position="298"/>
    </location>
</feature>
<dbReference type="Proteomes" id="UP000298030">
    <property type="component" value="Unassembled WGS sequence"/>
</dbReference>
<evidence type="ECO:0000313" key="3">
    <source>
        <dbReference type="Proteomes" id="UP000298030"/>
    </source>
</evidence>
<reference evidence="2 3" key="1">
    <citation type="journal article" date="2019" name="Nat. Ecol. Evol.">
        <title>Megaphylogeny resolves global patterns of mushroom evolution.</title>
        <authorList>
            <person name="Varga T."/>
            <person name="Krizsan K."/>
            <person name="Foldi C."/>
            <person name="Dima B."/>
            <person name="Sanchez-Garcia M."/>
            <person name="Sanchez-Ramirez S."/>
            <person name="Szollosi G.J."/>
            <person name="Szarkandi J.G."/>
            <person name="Papp V."/>
            <person name="Albert L."/>
            <person name="Andreopoulos W."/>
            <person name="Angelini C."/>
            <person name="Antonin V."/>
            <person name="Barry K.W."/>
            <person name="Bougher N.L."/>
            <person name="Buchanan P."/>
            <person name="Buyck B."/>
            <person name="Bense V."/>
            <person name="Catcheside P."/>
            <person name="Chovatia M."/>
            <person name="Cooper J."/>
            <person name="Damon W."/>
            <person name="Desjardin D."/>
            <person name="Finy P."/>
            <person name="Geml J."/>
            <person name="Haridas S."/>
            <person name="Hughes K."/>
            <person name="Justo A."/>
            <person name="Karasinski D."/>
            <person name="Kautmanova I."/>
            <person name="Kiss B."/>
            <person name="Kocsube S."/>
            <person name="Kotiranta H."/>
            <person name="LaButti K.M."/>
            <person name="Lechner B.E."/>
            <person name="Liimatainen K."/>
            <person name="Lipzen A."/>
            <person name="Lukacs Z."/>
            <person name="Mihaltcheva S."/>
            <person name="Morgado L.N."/>
            <person name="Niskanen T."/>
            <person name="Noordeloos M.E."/>
            <person name="Ohm R.A."/>
            <person name="Ortiz-Santana B."/>
            <person name="Ovrebo C."/>
            <person name="Racz N."/>
            <person name="Riley R."/>
            <person name="Savchenko A."/>
            <person name="Shiryaev A."/>
            <person name="Soop K."/>
            <person name="Spirin V."/>
            <person name="Szebenyi C."/>
            <person name="Tomsovsky M."/>
            <person name="Tulloss R.E."/>
            <person name="Uehling J."/>
            <person name="Grigoriev I.V."/>
            <person name="Vagvolgyi C."/>
            <person name="Papp T."/>
            <person name="Martin F.M."/>
            <person name="Miettinen O."/>
            <person name="Hibbett D.S."/>
            <person name="Nagy L.G."/>
        </authorList>
    </citation>
    <scope>NUCLEOTIDE SEQUENCE [LARGE SCALE GENOMIC DNA]</scope>
    <source>
        <strain evidence="2 3">FP101781</strain>
    </source>
</reference>
<protein>
    <submittedName>
        <fullName evidence="2">Uncharacterized protein</fullName>
    </submittedName>
</protein>
<feature type="compositionally biased region" description="Low complexity" evidence="1">
    <location>
        <begin position="200"/>
        <end position="220"/>
    </location>
</feature>
<organism evidence="2 3">
    <name type="scientific">Coprinellus micaceus</name>
    <name type="common">Glistening ink-cap mushroom</name>
    <name type="synonym">Coprinus micaceus</name>
    <dbReference type="NCBI Taxonomy" id="71717"/>
    <lineage>
        <taxon>Eukaryota</taxon>
        <taxon>Fungi</taxon>
        <taxon>Dikarya</taxon>
        <taxon>Basidiomycota</taxon>
        <taxon>Agaricomycotina</taxon>
        <taxon>Agaricomycetes</taxon>
        <taxon>Agaricomycetidae</taxon>
        <taxon>Agaricales</taxon>
        <taxon>Agaricineae</taxon>
        <taxon>Psathyrellaceae</taxon>
        <taxon>Coprinellus</taxon>
    </lineage>
</organism>
<name>A0A4Y7TLL2_COPMI</name>
<evidence type="ECO:0000256" key="1">
    <source>
        <dbReference type="SAM" id="MobiDB-lite"/>
    </source>
</evidence>
<dbReference type="AlphaFoldDB" id="A0A4Y7TLL2"/>
<dbReference type="EMBL" id="QPFP01000008">
    <property type="protein sequence ID" value="TEB34828.1"/>
    <property type="molecule type" value="Genomic_DNA"/>
</dbReference>
<sequence>MPRQAEDLDAGRRADESLARFTGRAQRLLDETVRVAHDAGDVDALGSEVISALESLLVTAQGLPADALDKGPAQEQIRSIRNLLNDAGTAGEVFDLLRAGAEVEGLTEHLQGLYTRDAKHGQQYSVSVMRLAAAVIEMAYQSIIPPPLYQDGEPEDLLLRLTRHIETDPLQPSVSPQGQRPIESTTTTPPIIRHRGIPNQSSGFASPSQSPQGPSPMGSSRQTPGRSGQRTPATPLTQAFSAANIEGPPVSNRRVLPPVPSSTAPMSPSSGGPRPLPIAAPARSGDESPTTSASENRRLGVKDIAHGLPHPGPCRYATAPIVVKHVNRCELCPTVTGKPGRPCVEEEVEVVVNTRLRQAPYPDRHPSVGSTLVYQLTLMVLIEILVKFVKENHLT</sequence>